<comment type="caution">
    <text evidence="1">The sequence shown here is derived from an EMBL/GenBank/DDBJ whole genome shotgun (WGS) entry which is preliminary data.</text>
</comment>
<keyword evidence="2" id="KW-1185">Reference proteome</keyword>
<accession>A0ACC6TKN1</accession>
<reference evidence="1" key="1">
    <citation type="submission" date="2024-06" db="EMBL/GenBank/DDBJ databases">
        <title>Genomic Encyclopedia of Type Strains, Phase IV (KMG-IV): sequencing the most valuable type-strain genomes for metagenomic binning, comparative biology and taxonomic classification.</title>
        <authorList>
            <person name="Goeker M."/>
        </authorList>
    </citation>
    <scope>NUCLEOTIDE SEQUENCE</scope>
    <source>
        <strain evidence="1">SJCon</strain>
    </source>
</reference>
<evidence type="ECO:0000313" key="2">
    <source>
        <dbReference type="Proteomes" id="UP001549207"/>
    </source>
</evidence>
<organism evidence="1 2">
    <name type="scientific">Arthrobacter nitrophenolicus</name>
    <dbReference type="NCBI Taxonomy" id="683150"/>
    <lineage>
        <taxon>Bacteria</taxon>
        <taxon>Bacillati</taxon>
        <taxon>Actinomycetota</taxon>
        <taxon>Actinomycetes</taxon>
        <taxon>Micrococcales</taxon>
        <taxon>Micrococcaceae</taxon>
        <taxon>Arthrobacter</taxon>
    </lineage>
</organism>
<dbReference type="EMBL" id="JBEPNJ010000024">
    <property type="protein sequence ID" value="MET3774259.1"/>
    <property type="molecule type" value="Genomic_DNA"/>
</dbReference>
<name>A0ACC6TKN1_9MICC</name>
<gene>
    <name evidence="1" type="ORF">ABIC98_003932</name>
</gene>
<protein>
    <submittedName>
        <fullName evidence="1">ABC-type branched-subunit amino acid transport system permease subunit</fullName>
    </submittedName>
</protein>
<proteinExistence type="predicted"/>
<evidence type="ECO:0000313" key="1">
    <source>
        <dbReference type="EMBL" id="MET3774259.1"/>
    </source>
</evidence>
<sequence>MSQWFASNFVLIQGTFITLLTVLSIQFPMRMGVLSFAGVGSFGIGGYVCGIAIARFGWTTWPGLLLGIAVSAVVGYLLGLMVQRLTGLYLAMATVAFVLIIGVLAGNGGEFTGGHTGLYGVVGTLNLLHIVLITVLVVALIAWSESGAMGRRVEAVANDPELASSMGIHVARYRRMAFLVSGALGGCAGGMQVLVATTIQPEAVGFHLVVTALTIIIIGGSGSWIGALIGTVIFVWLPLLLAAVGEWRNVVYGVIVVVAAIYLPGGIYSVLKDLFRRYREKPQTRPRQDEENKVPALLQASEPAGTSATTGSKPQ</sequence>
<dbReference type="Proteomes" id="UP001549207">
    <property type="component" value="Unassembled WGS sequence"/>
</dbReference>